<name>B0EAM6_ENTDS</name>
<reference evidence="2" key="1">
    <citation type="submission" date="2007-12" db="EMBL/GenBank/DDBJ databases">
        <title>Annotation of Entamoeba dispar SAW760.</title>
        <authorList>
            <person name="Lorenzi H."/>
            <person name="Inman J."/>
            <person name="Schobel S."/>
            <person name="Amedeo P."/>
            <person name="Caler E."/>
        </authorList>
    </citation>
    <scope>NUCLEOTIDE SEQUENCE [LARGE SCALE GENOMIC DNA]</scope>
    <source>
        <strain evidence="2">ATCC PRA-260 / SAW760</strain>
    </source>
</reference>
<dbReference type="eggNOG" id="ENOG502RF0Z">
    <property type="taxonomic scope" value="Eukaryota"/>
</dbReference>
<dbReference type="Proteomes" id="UP000008076">
    <property type="component" value="Unassembled WGS sequence"/>
</dbReference>
<dbReference type="KEGG" id="edi:EDI_120260"/>
<dbReference type="Gene3D" id="2.30.29.30">
    <property type="entry name" value="Pleckstrin-homology domain (PH domain)/Phosphotyrosine-binding domain (PTB)"/>
    <property type="match status" value="1"/>
</dbReference>
<protein>
    <recommendedName>
        <fullName evidence="3">PH domain-containing protein</fullName>
    </recommendedName>
</protein>
<dbReference type="GeneID" id="5880331"/>
<dbReference type="InterPro" id="IPR011993">
    <property type="entry name" value="PH-like_dom_sf"/>
</dbReference>
<dbReference type="AlphaFoldDB" id="B0EAM6"/>
<dbReference type="SUPFAM" id="SSF50729">
    <property type="entry name" value="PH domain-like"/>
    <property type="match status" value="1"/>
</dbReference>
<dbReference type="RefSeq" id="XP_001735382.1">
    <property type="nucleotide sequence ID" value="XM_001735330.1"/>
</dbReference>
<proteinExistence type="predicted"/>
<dbReference type="OrthoDB" id="29365at2759"/>
<evidence type="ECO:0000313" key="1">
    <source>
        <dbReference type="EMBL" id="EDR28422.1"/>
    </source>
</evidence>
<sequence length="359" mass="42338">MSEGINEESKILTLAQIQRPFLMDGNVVLFVKKWKKRYVVWKDDKLFFFEKNYGKEVPKEVFIMSSDTTMTTEIDQKEKKNVVRFKGVSGEIMILADESISFIEMAFKLFKTNLGCEKKKEEIEKLKGFQKETEENKIPPWEEIKNKINIKSKINGKELQLLFKELGKTVTEQYFYSIVKEIICQWSDDEIIEFGYQQFCEEDLEDFGSLFGGRDSSSTEIQFVLGTNEENILRLLEIYMKIYKQFKLEWSELTKCLLVAMACWELFSNTELFNVIVIYLSKQFDIYQLLTFLHLYCEFESDLNLPLWSSFPSHIELLFKSICSSWTLEQKNLLISIIDDTWEWTQQQISALKSLLIPS</sequence>
<organism evidence="2">
    <name type="scientific">Entamoeba dispar (strain ATCC PRA-260 / SAW760)</name>
    <dbReference type="NCBI Taxonomy" id="370354"/>
    <lineage>
        <taxon>Eukaryota</taxon>
        <taxon>Amoebozoa</taxon>
        <taxon>Evosea</taxon>
        <taxon>Archamoebae</taxon>
        <taxon>Mastigamoebida</taxon>
        <taxon>Entamoebidae</taxon>
        <taxon>Entamoeba</taxon>
    </lineage>
</organism>
<dbReference type="VEuPathDB" id="AmoebaDB:EDI_120260"/>
<evidence type="ECO:0000313" key="2">
    <source>
        <dbReference type="Proteomes" id="UP000008076"/>
    </source>
</evidence>
<evidence type="ECO:0008006" key="3">
    <source>
        <dbReference type="Google" id="ProtNLM"/>
    </source>
</evidence>
<keyword evidence="2" id="KW-1185">Reference proteome</keyword>
<dbReference type="EMBL" id="DS548477">
    <property type="protein sequence ID" value="EDR28422.1"/>
    <property type="molecule type" value="Genomic_DNA"/>
</dbReference>
<accession>B0EAM6</accession>
<dbReference type="OMA" id="WSSFPSH"/>
<gene>
    <name evidence="1" type="ORF">EDI_120260</name>
</gene>